<dbReference type="InterPro" id="IPR039204">
    <property type="entry name" value="MRS2-like"/>
</dbReference>
<keyword evidence="10" id="KW-0496">Mitochondrion</keyword>
<evidence type="ECO:0000256" key="10">
    <source>
        <dbReference type="ARBA" id="ARBA00023128"/>
    </source>
</evidence>
<evidence type="ECO:0000313" key="18">
    <source>
        <dbReference type="Proteomes" id="UP000095009"/>
    </source>
</evidence>
<comment type="function">
    <text evidence="12">Mitochondrial inner membrane magnesium transporter required for mitochondrial magnesium homeostasis. Modulates the conductance of the MRS2 channel. Involved in the splicing of mRNA group II introns in mitochondria by affecting mitochondrial magnesium concentrations, which are critical for group II intron splicing.</text>
</comment>
<dbReference type="EMBL" id="KV454411">
    <property type="protein sequence ID" value="ODQ64566.1"/>
    <property type="molecule type" value="Genomic_DNA"/>
</dbReference>
<keyword evidence="9 16" id="KW-0406">Ion transport</keyword>
<evidence type="ECO:0000256" key="13">
    <source>
        <dbReference type="ARBA" id="ARBA00038721"/>
    </source>
</evidence>
<dbReference type="Gene3D" id="1.20.58.340">
    <property type="entry name" value="Magnesium transport protein CorA, transmembrane region"/>
    <property type="match status" value="1"/>
</dbReference>
<organism evidence="17 18">
    <name type="scientific">Nadsonia fulvescens var. elongata DSM 6958</name>
    <dbReference type="NCBI Taxonomy" id="857566"/>
    <lineage>
        <taxon>Eukaryota</taxon>
        <taxon>Fungi</taxon>
        <taxon>Dikarya</taxon>
        <taxon>Ascomycota</taxon>
        <taxon>Saccharomycotina</taxon>
        <taxon>Dipodascomycetes</taxon>
        <taxon>Dipodascales</taxon>
        <taxon>Dipodascales incertae sedis</taxon>
        <taxon>Nadsonia</taxon>
    </lineage>
</organism>
<dbReference type="GO" id="GO:0045016">
    <property type="term" value="P:mitochondrial magnesium ion transmembrane transport"/>
    <property type="evidence" value="ECO:0007669"/>
    <property type="project" value="TreeGrafter"/>
</dbReference>
<evidence type="ECO:0000256" key="14">
    <source>
        <dbReference type="ARBA" id="ARBA00046105"/>
    </source>
</evidence>
<name>A0A1E3PGK6_9ASCO</name>
<evidence type="ECO:0000256" key="5">
    <source>
        <dbReference type="ARBA" id="ARBA00022792"/>
    </source>
</evidence>
<dbReference type="Proteomes" id="UP000095009">
    <property type="component" value="Unassembled WGS sequence"/>
</dbReference>
<evidence type="ECO:0000256" key="6">
    <source>
        <dbReference type="ARBA" id="ARBA00022842"/>
    </source>
</evidence>
<comment type="similarity">
    <text evidence="2 16">Belongs to the CorA metal ion transporter (MIT) (TC 1.A.35) family.</text>
</comment>
<gene>
    <name evidence="17" type="ORF">NADFUDRAFT_6124</name>
</gene>
<evidence type="ECO:0000256" key="3">
    <source>
        <dbReference type="ARBA" id="ARBA00022448"/>
    </source>
</evidence>
<keyword evidence="7" id="KW-0809">Transit peptide</keyword>
<comment type="function">
    <text evidence="14">High-conductance magnesium-selective channel that mediates the influx of magnesium into the mitochondrial matrix. Essential for the splicing of mRNA group II introns in mitochondria by affecting mitochondrial magnesium concentrations, which are critical for group II intron splicing. It also suppresses a variety of mitochondrial intron mutations and its absence may disturb the assembly of mitochondrial membrane complexes.</text>
</comment>
<evidence type="ECO:0000256" key="7">
    <source>
        <dbReference type="ARBA" id="ARBA00022946"/>
    </source>
</evidence>
<feature type="non-terminal residue" evidence="17">
    <location>
        <position position="1"/>
    </location>
</feature>
<keyword evidence="11 16" id="KW-0472">Membrane</keyword>
<evidence type="ECO:0000256" key="16">
    <source>
        <dbReference type="RuleBase" id="RU366042"/>
    </source>
</evidence>
<dbReference type="Gene3D" id="2.40.128.330">
    <property type="match status" value="1"/>
</dbReference>
<sequence>NASVISGTVFDKYGNITAVSAAISKTKFLADHSLHPRDLRKIDLSPVSIVPSILVRENCILVNLLHIKAIIKNDMVMVFDTINTADASKLSLFMYDLEARLKAPGISHYGNGENWIQPYEMKALEAILINVTSTLETEIQTQLSILNHILRDLEDRVDRLKLRELLTGSKGVLAFNQKAVLIRDVMDEILESDEDLEGMRLTKMPEIKKAFSKTTLEKAKEEYDEEHFSEVEMLLDSYYKQTDEIVQQCENVISNIKSTEEIVNIILDANRNALMLLELKINVWTLGFTVGAFFAALYGMNLENYIEETDFGFGLVVGGVALFSAVVTLSNLRKLRTTTKVSMFKLEPTQTLNAPLFSRAPINGKVMTPTKNHMAEKQVPSRRDMTWKWL</sequence>
<keyword evidence="18" id="KW-1185">Reference proteome</keyword>
<evidence type="ECO:0000256" key="9">
    <source>
        <dbReference type="ARBA" id="ARBA00023065"/>
    </source>
</evidence>
<keyword evidence="4 16" id="KW-0812">Transmembrane</keyword>
<protein>
    <recommendedName>
        <fullName evidence="16">Magnesium transporter</fullName>
    </recommendedName>
</protein>
<dbReference type="GO" id="GO:0015095">
    <property type="term" value="F:magnesium ion transmembrane transporter activity"/>
    <property type="evidence" value="ECO:0007669"/>
    <property type="project" value="TreeGrafter"/>
</dbReference>
<dbReference type="FunFam" id="2.40.128.330:FF:000002">
    <property type="entry name" value="Inner membrane magnesium transporter mrs2"/>
    <property type="match status" value="1"/>
</dbReference>
<evidence type="ECO:0000256" key="12">
    <source>
        <dbReference type="ARBA" id="ARBA00037564"/>
    </source>
</evidence>
<dbReference type="OrthoDB" id="10251508at2759"/>
<evidence type="ECO:0000313" key="17">
    <source>
        <dbReference type="EMBL" id="ODQ64566.1"/>
    </source>
</evidence>
<reference evidence="17 18" key="1">
    <citation type="journal article" date="2016" name="Proc. Natl. Acad. Sci. U.S.A.">
        <title>Comparative genomics of biotechnologically important yeasts.</title>
        <authorList>
            <person name="Riley R."/>
            <person name="Haridas S."/>
            <person name="Wolfe K.H."/>
            <person name="Lopes M.R."/>
            <person name="Hittinger C.T."/>
            <person name="Goeker M."/>
            <person name="Salamov A.A."/>
            <person name="Wisecaver J.H."/>
            <person name="Long T.M."/>
            <person name="Calvey C.H."/>
            <person name="Aerts A.L."/>
            <person name="Barry K.W."/>
            <person name="Choi C."/>
            <person name="Clum A."/>
            <person name="Coughlan A.Y."/>
            <person name="Deshpande S."/>
            <person name="Douglass A.P."/>
            <person name="Hanson S.J."/>
            <person name="Klenk H.-P."/>
            <person name="LaButti K.M."/>
            <person name="Lapidus A."/>
            <person name="Lindquist E.A."/>
            <person name="Lipzen A.M."/>
            <person name="Meier-Kolthoff J.P."/>
            <person name="Ohm R.A."/>
            <person name="Otillar R.P."/>
            <person name="Pangilinan J.L."/>
            <person name="Peng Y."/>
            <person name="Rokas A."/>
            <person name="Rosa C.A."/>
            <person name="Scheuner C."/>
            <person name="Sibirny A.A."/>
            <person name="Slot J.C."/>
            <person name="Stielow J.B."/>
            <person name="Sun H."/>
            <person name="Kurtzman C.P."/>
            <person name="Blackwell M."/>
            <person name="Grigoriev I.V."/>
            <person name="Jeffries T.W."/>
        </authorList>
    </citation>
    <scope>NUCLEOTIDE SEQUENCE [LARGE SCALE GENOMIC DNA]</scope>
    <source>
        <strain evidence="17 18">DSM 6958</strain>
    </source>
</reference>
<feature type="transmembrane region" description="Helical" evidence="16">
    <location>
        <begin position="311"/>
        <end position="332"/>
    </location>
</feature>
<accession>A0A1E3PGK6</accession>
<keyword evidence="5 16" id="KW-0999">Mitochondrion inner membrane</keyword>
<evidence type="ECO:0000256" key="15">
    <source>
        <dbReference type="ARBA" id="ARBA00046701"/>
    </source>
</evidence>
<keyword evidence="3 16" id="KW-0813">Transport</keyword>
<evidence type="ECO:0000256" key="1">
    <source>
        <dbReference type="ARBA" id="ARBA00004448"/>
    </source>
</evidence>
<dbReference type="AlphaFoldDB" id="A0A1E3PGK6"/>
<evidence type="ECO:0000256" key="4">
    <source>
        <dbReference type="ARBA" id="ARBA00022692"/>
    </source>
</evidence>
<dbReference type="CDD" id="cd12823">
    <property type="entry name" value="Mrs2_Mfm1p-like"/>
    <property type="match status" value="1"/>
</dbReference>
<keyword evidence="6 16" id="KW-0460">Magnesium</keyword>
<comment type="subunit">
    <text evidence="15">Homopentamer. Forms homooligomers. Interacts with MFM1.</text>
</comment>
<dbReference type="PANTHER" id="PTHR13890">
    <property type="entry name" value="RNA SPLICING PROTEIN MRS2, MITOCHONDRIAL"/>
    <property type="match status" value="1"/>
</dbReference>
<dbReference type="Pfam" id="PF22099">
    <property type="entry name" value="MRS2-like"/>
    <property type="match status" value="1"/>
</dbReference>
<proteinExistence type="inferred from homology"/>
<dbReference type="GO" id="GO:0005743">
    <property type="term" value="C:mitochondrial inner membrane"/>
    <property type="evidence" value="ECO:0007669"/>
    <property type="project" value="UniProtKB-SubCell"/>
</dbReference>
<feature type="transmembrane region" description="Helical" evidence="16">
    <location>
        <begin position="281"/>
        <end position="299"/>
    </location>
</feature>
<dbReference type="PANTHER" id="PTHR13890:SF27">
    <property type="entry name" value="MAGNESIUM TRANSPORTER MRS2, MITOCHONDRIAL"/>
    <property type="match status" value="1"/>
</dbReference>
<feature type="non-terminal residue" evidence="17">
    <location>
        <position position="390"/>
    </location>
</feature>
<keyword evidence="8 16" id="KW-1133">Transmembrane helix</keyword>
<evidence type="ECO:0000256" key="11">
    <source>
        <dbReference type="ARBA" id="ARBA00023136"/>
    </source>
</evidence>
<comment type="subcellular location">
    <subcellularLocation>
        <location evidence="1 16">Mitochondrion inner membrane</location>
        <topology evidence="1 16">Multi-pass membrane protein</topology>
    </subcellularLocation>
</comment>
<evidence type="ECO:0000256" key="8">
    <source>
        <dbReference type="ARBA" id="ARBA00022989"/>
    </source>
</evidence>
<comment type="subunit">
    <text evidence="13">Forms homooligomers. Interacts with MRS2.</text>
</comment>
<evidence type="ECO:0000256" key="2">
    <source>
        <dbReference type="ARBA" id="ARBA00009765"/>
    </source>
</evidence>